<evidence type="ECO:0000313" key="2">
    <source>
        <dbReference type="Proteomes" id="UP000095280"/>
    </source>
</evidence>
<feature type="region of interest" description="Disordered" evidence="1">
    <location>
        <begin position="130"/>
        <end position="154"/>
    </location>
</feature>
<organism evidence="2 3">
    <name type="scientific">Macrostomum lignano</name>
    <dbReference type="NCBI Taxonomy" id="282301"/>
    <lineage>
        <taxon>Eukaryota</taxon>
        <taxon>Metazoa</taxon>
        <taxon>Spiralia</taxon>
        <taxon>Lophotrochozoa</taxon>
        <taxon>Platyhelminthes</taxon>
        <taxon>Rhabditophora</taxon>
        <taxon>Macrostomorpha</taxon>
        <taxon>Macrostomida</taxon>
        <taxon>Macrostomidae</taxon>
        <taxon>Macrostomum</taxon>
    </lineage>
</organism>
<dbReference type="AlphaFoldDB" id="A0A1I8FQZ0"/>
<keyword evidence="2" id="KW-1185">Reference proteome</keyword>
<proteinExistence type="predicted"/>
<dbReference type="WBParaSite" id="maker-unitig_43769-snap-gene-0.1-mRNA-1">
    <property type="protein sequence ID" value="maker-unitig_43769-snap-gene-0.1-mRNA-1"/>
    <property type="gene ID" value="maker-unitig_43769-snap-gene-0.1"/>
</dbReference>
<name>A0A1I8FQZ0_9PLAT</name>
<sequence length="167" mass="18732">MELNVATPVQSGYHLVGLNHCATNSLGRRLGKRPTADPLTKPPRSRCYSTKRSPHSRLRLFRPPGWPRQRQTEAAGFSNCIRTVREPCDFTGQLVDDSDFMLPRRGRGDLVLTRFHDPAAQQRCRGLLAPRATESSSWRRPGQSAGAGRHSARLAHRRSLRLRVVCG</sequence>
<evidence type="ECO:0000256" key="1">
    <source>
        <dbReference type="SAM" id="MobiDB-lite"/>
    </source>
</evidence>
<dbReference type="Proteomes" id="UP000095280">
    <property type="component" value="Unplaced"/>
</dbReference>
<feature type="region of interest" description="Disordered" evidence="1">
    <location>
        <begin position="26"/>
        <end position="54"/>
    </location>
</feature>
<accession>A0A1I8FQZ0</accession>
<evidence type="ECO:0000313" key="3">
    <source>
        <dbReference type="WBParaSite" id="maker-unitig_43769-snap-gene-0.1-mRNA-1"/>
    </source>
</evidence>
<protein>
    <submittedName>
        <fullName evidence="3">Uncharacterized protein</fullName>
    </submittedName>
</protein>
<reference evidence="3" key="1">
    <citation type="submission" date="2016-11" db="UniProtKB">
        <authorList>
            <consortium name="WormBaseParasite"/>
        </authorList>
    </citation>
    <scope>IDENTIFICATION</scope>
</reference>